<name>A0AAN8YW67_9MAGN</name>
<dbReference type="GO" id="GO:0032543">
    <property type="term" value="P:mitochondrial translation"/>
    <property type="evidence" value="ECO:0007669"/>
    <property type="project" value="TreeGrafter"/>
</dbReference>
<comment type="caution">
    <text evidence="1">The sequence shown here is derived from an EMBL/GenBank/DDBJ whole genome shotgun (WGS) entry which is preliminary data.</text>
</comment>
<keyword evidence="2" id="KW-1185">Reference proteome</keyword>
<organism evidence="1 2">
    <name type="scientific">Dillenia turbinata</name>
    <dbReference type="NCBI Taxonomy" id="194707"/>
    <lineage>
        <taxon>Eukaryota</taxon>
        <taxon>Viridiplantae</taxon>
        <taxon>Streptophyta</taxon>
        <taxon>Embryophyta</taxon>
        <taxon>Tracheophyta</taxon>
        <taxon>Spermatophyta</taxon>
        <taxon>Magnoliopsida</taxon>
        <taxon>eudicotyledons</taxon>
        <taxon>Gunneridae</taxon>
        <taxon>Pentapetalae</taxon>
        <taxon>Dilleniales</taxon>
        <taxon>Dilleniaceae</taxon>
        <taxon>Dillenia</taxon>
    </lineage>
</organism>
<reference evidence="1 2" key="1">
    <citation type="submission" date="2023-12" db="EMBL/GenBank/DDBJ databases">
        <title>A high-quality genome assembly for Dillenia turbinata (Dilleniales).</title>
        <authorList>
            <person name="Chanderbali A."/>
        </authorList>
    </citation>
    <scope>NUCLEOTIDE SEQUENCE [LARGE SCALE GENOMIC DNA]</scope>
    <source>
        <strain evidence="1">LSX21</strain>
        <tissue evidence="1">Leaf</tissue>
    </source>
</reference>
<evidence type="ECO:0000313" key="1">
    <source>
        <dbReference type="EMBL" id="KAK6914565.1"/>
    </source>
</evidence>
<dbReference type="Gene3D" id="3.40.50.800">
    <property type="entry name" value="Anticodon-binding domain"/>
    <property type="match status" value="1"/>
</dbReference>
<dbReference type="GO" id="GO:0005739">
    <property type="term" value="C:mitochondrion"/>
    <property type="evidence" value="ECO:0007669"/>
    <property type="project" value="TreeGrafter"/>
</dbReference>
<dbReference type="GO" id="GO:0004821">
    <property type="term" value="F:histidine-tRNA ligase activity"/>
    <property type="evidence" value="ECO:0007669"/>
    <property type="project" value="TreeGrafter"/>
</dbReference>
<dbReference type="PANTHER" id="PTHR11476">
    <property type="entry name" value="HISTIDYL-TRNA SYNTHETASE"/>
    <property type="match status" value="1"/>
</dbReference>
<gene>
    <name evidence="1" type="ORF">RJ641_021886</name>
</gene>
<sequence length="152" mass="16942">MELNLAEADVNRLQTVGLRFCGIADQALPRVWRIEKHVVIDALIAPTESYHRDLFFQQSSSPGGVGTSLALETIIHHSSTDFRPARNEGSISVLVCSRGEGGLLEQRMELVAELWDENIKYEYASEHDIKGLINVKDLIIETDTGGVSNWFC</sequence>
<proteinExistence type="predicted"/>
<dbReference type="Proteomes" id="UP001370490">
    <property type="component" value="Unassembled WGS sequence"/>
</dbReference>
<dbReference type="GO" id="GO:0006427">
    <property type="term" value="P:histidyl-tRNA aminoacylation"/>
    <property type="evidence" value="ECO:0007669"/>
    <property type="project" value="TreeGrafter"/>
</dbReference>
<dbReference type="InterPro" id="IPR036621">
    <property type="entry name" value="Anticodon-bd_dom_sf"/>
</dbReference>
<dbReference type="EMBL" id="JBAMMX010000026">
    <property type="protein sequence ID" value="KAK6914565.1"/>
    <property type="molecule type" value="Genomic_DNA"/>
</dbReference>
<dbReference type="GO" id="GO:0005829">
    <property type="term" value="C:cytosol"/>
    <property type="evidence" value="ECO:0007669"/>
    <property type="project" value="TreeGrafter"/>
</dbReference>
<protein>
    <submittedName>
        <fullName evidence="1">Uncharacterized protein</fullName>
    </submittedName>
</protein>
<accession>A0AAN8YW67</accession>
<dbReference type="PANTHER" id="PTHR11476:SF10">
    <property type="entry name" value="NON-SPECIFIC SERINE_THREONINE PROTEIN KINASE"/>
    <property type="match status" value="1"/>
</dbReference>
<evidence type="ECO:0000313" key="2">
    <source>
        <dbReference type="Proteomes" id="UP001370490"/>
    </source>
</evidence>
<dbReference type="GO" id="GO:0003723">
    <property type="term" value="F:RNA binding"/>
    <property type="evidence" value="ECO:0007669"/>
    <property type="project" value="TreeGrafter"/>
</dbReference>
<dbReference type="AlphaFoldDB" id="A0AAN8YW67"/>